<dbReference type="WBParaSite" id="jg23341.2">
    <property type="protein sequence ID" value="jg23341.2"/>
    <property type="gene ID" value="jg23341"/>
</dbReference>
<dbReference type="InterPro" id="IPR000647">
    <property type="entry name" value="CTF/NFI"/>
</dbReference>
<feature type="region of interest" description="Disordered" evidence="1">
    <location>
        <begin position="228"/>
        <end position="282"/>
    </location>
</feature>
<dbReference type="PANTHER" id="PTHR11492">
    <property type="entry name" value="NUCLEAR FACTOR I"/>
    <property type="match status" value="1"/>
</dbReference>
<dbReference type="GO" id="GO:0005634">
    <property type="term" value="C:nucleus"/>
    <property type="evidence" value="ECO:0007669"/>
    <property type="project" value="InterPro"/>
</dbReference>
<dbReference type="InterPro" id="IPR020604">
    <property type="entry name" value="CTF/NFI_DNA-bd-dom"/>
</dbReference>
<proteinExistence type="predicted"/>
<protein>
    <submittedName>
        <fullName evidence="4">CTF/NF-I domain-containing protein</fullName>
    </submittedName>
</protein>
<sequence>MRRIDCLRQADKVWRIDLVMVILFKGIPLESTDGERLEKCVECQHPQLCVNPYHISIAVRELDLFLANFIFTTDPNKERTKEEDEEFQTNEGIWGTDVFTAFELKTLTRPSILSTTNGVITASYSRVKDESFGGESSGSSMWLSPNSSGFHETPSPVANLKIFNTGSLSTSSALNATNKVLGGVGDLPKPLALVPKYPSSSVDCKHPLKARLMQSNVSKSCFSPGGISNSGSVVRPNNDQELDDPLEKRSRHASRDSVGSVNEEVKRITGVDSHNNTSSSLMGSHAVDRKEFEKCIRVFSTCDMPINAAYTVQMSGNPTYVSNSMSNHLVMNTPQRHLSTSKQASNGNTSVSASNSTLYTQLANAKTLPSSGSAFSSPGLMTRGSANFTGHLGNGSSHPSIIKVNYFKSIDGGVEGNASMNNGTLASNLMIQTSNSGNKVVCSSPSINSGNGNDACTENKQHAPLISSRKRVYHNNNIISPGAHKSPGSLQPSTPTSGEVIIRTNNIYSNITSSANHPPIAQIIVEKKDANGNLSSSRQDQLATNLMNSVFPVASQSPSPQMAGKTYSMVSPVREFISKPTDSTILTPRPILPSGLTSSSSNGISHHPLGSSGNIITHQASSILRNGYQSSCLSSPVPFFASPLTTPRGTPIPGGRPCNNEEDYNSLMQSVMGLSSTANVSSQLLNYLNESSRSPLLQSSHLANLGLNSVKNQTSGGLLTGHYDSLNAISNGGSRTISSVLGLSAPMIGTLTTSQTPTATSPVVDSTTSAELFFQAHNRCIELPDSTTSDKGKISISPSTISNSSTSSNGSGPASSSASTSSLAVNTHPSPNPNTSSSSNQQGRTGVRMLPTNFAHASLNQNLGDQPRNCKPPLLA</sequence>
<feature type="region of interest" description="Disordered" evidence="1">
    <location>
        <begin position="784"/>
        <end position="845"/>
    </location>
</feature>
<evidence type="ECO:0000259" key="2">
    <source>
        <dbReference type="PROSITE" id="PS51080"/>
    </source>
</evidence>
<organism evidence="3 4">
    <name type="scientific">Ditylenchus dipsaci</name>
    <dbReference type="NCBI Taxonomy" id="166011"/>
    <lineage>
        <taxon>Eukaryota</taxon>
        <taxon>Metazoa</taxon>
        <taxon>Ecdysozoa</taxon>
        <taxon>Nematoda</taxon>
        <taxon>Chromadorea</taxon>
        <taxon>Rhabditida</taxon>
        <taxon>Tylenchina</taxon>
        <taxon>Tylenchomorpha</taxon>
        <taxon>Sphaerularioidea</taxon>
        <taxon>Anguinidae</taxon>
        <taxon>Anguininae</taxon>
        <taxon>Ditylenchus</taxon>
    </lineage>
</organism>
<evidence type="ECO:0000313" key="4">
    <source>
        <dbReference type="WBParaSite" id="jg23341.2"/>
    </source>
</evidence>
<accession>A0A915DTG8</accession>
<reference evidence="4" key="1">
    <citation type="submission" date="2022-11" db="UniProtKB">
        <authorList>
            <consortium name="WormBaseParasite"/>
        </authorList>
    </citation>
    <scope>IDENTIFICATION</scope>
</reference>
<name>A0A915DTG8_9BILA</name>
<dbReference type="PANTHER" id="PTHR11492:SF8">
    <property type="entry name" value="NUCLEAR FACTOR I, ISOFORM B"/>
    <property type="match status" value="1"/>
</dbReference>
<evidence type="ECO:0000313" key="3">
    <source>
        <dbReference type="Proteomes" id="UP000887574"/>
    </source>
</evidence>
<keyword evidence="3" id="KW-1185">Reference proteome</keyword>
<dbReference type="GO" id="GO:0000981">
    <property type="term" value="F:DNA-binding transcription factor activity, RNA polymerase II-specific"/>
    <property type="evidence" value="ECO:0007669"/>
    <property type="project" value="TreeGrafter"/>
</dbReference>
<feature type="domain" description="CTF/NF-I" evidence="2">
    <location>
        <begin position="1"/>
        <end position="81"/>
    </location>
</feature>
<feature type="region of interest" description="Disordered" evidence="1">
    <location>
        <begin position="129"/>
        <end position="148"/>
    </location>
</feature>
<evidence type="ECO:0000256" key="1">
    <source>
        <dbReference type="SAM" id="MobiDB-lite"/>
    </source>
</evidence>
<feature type="compositionally biased region" description="Polar residues" evidence="1">
    <location>
        <begin position="272"/>
        <end position="282"/>
    </location>
</feature>
<feature type="compositionally biased region" description="Polar residues" evidence="1">
    <location>
        <begin position="228"/>
        <end position="239"/>
    </location>
</feature>
<dbReference type="GO" id="GO:0000978">
    <property type="term" value="F:RNA polymerase II cis-regulatory region sequence-specific DNA binding"/>
    <property type="evidence" value="ECO:0007669"/>
    <property type="project" value="TreeGrafter"/>
</dbReference>
<dbReference type="AlphaFoldDB" id="A0A915DTG8"/>
<dbReference type="PROSITE" id="PS51080">
    <property type="entry name" value="CTF_NFI_2"/>
    <property type="match status" value="1"/>
</dbReference>
<feature type="compositionally biased region" description="Low complexity" evidence="1">
    <location>
        <begin position="795"/>
        <end position="822"/>
    </location>
</feature>
<dbReference type="Proteomes" id="UP000887574">
    <property type="component" value="Unplaced"/>
</dbReference>